<dbReference type="InterPro" id="IPR051209">
    <property type="entry name" value="FAD-bind_Monooxygenase_sf"/>
</dbReference>
<organism evidence="5 6">
    <name type="scientific">Aspergillus ellipticus CBS 707.79</name>
    <dbReference type="NCBI Taxonomy" id="1448320"/>
    <lineage>
        <taxon>Eukaryota</taxon>
        <taxon>Fungi</taxon>
        <taxon>Dikarya</taxon>
        <taxon>Ascomycota</taxon>
        <taxon>Pezizomycotina</taxon>
        <taxon>Eurotiomycetes</taxon>
        <taxon>Eurotiomycetidae</taxon>
        <taxon>Eurotiales</taxon>
        <taxon>Aspergillaceae</taxon>
        <taxon>Aspergillus</taxon>
        <taxon>Aspergillus subgen. Circumdati</taxon>
    </lineage>
</organism>
<keyword evidence="6" id="KW-1185">Reference proteome</keyword>
<sequence length="509" mass="57609">MDAAGATPTAFPSSNLKVVVVGAGISGIQFAHDVDTRMSNVDLQIFEKNPEAGGTGTRTGIQGTTTLQSKQDIFSWAPNPTWSKTYVAGPEIRAYLNAVIDKHHLDRFISYNQRCVSAVWCEDASQWTIKFRHEVSQEELIVQSDVFVYAVGGQDQFTGKIVHTATWPEGLSTHGKRVGVLGNGASAIQCVGALQYEADEIFNFVRSPTWVGPSFFIGDRHCIEKELFQYDSESYFRFRVELERRMSAAFALLWKHNPAQQAAKARAEAFVEENITDPHVVQAVRPDYVPGCRRWTPSEQYIASLGRSNVHVIPGHVECLVKERVRTKSSHEYPCDILICATGFEPYQPRFPVKPCESYMAAMVARFPNFFVFNPPHCPVNGSAIPGIERTADYIMRVLHRLQINCLKSVGIRTEAQREFRKWIQSRMPGMVWTDRCNSWYKARDGRVVVPWPGTIRHYYAATEIVRWEDFELVFQDPSHKFQSFGNGVTKDGFLLDKIPWVPAPSYKN</sequence>
<dbReference type="SUPFAM" id="SSF51905">
    <property type="entry name" value="FAD/NAD(P)-binding domain"/>
    <property type="match status" value="3"/>
</dbReference>
<dbReference type="Proteomes" id="UP000247810">
    <property type="component" value="Unassembled WGS sequence"/>
</dbReference>
<keyword evidence="4" id="KW-0274">FAD</keyword>
<evidence type="ECO:0000313" key="6">
    <source>
        <dbReference type="Proteomes" id="UP000247810"/>
    </source>
</evidence>
<dbReference type="Gene3D" id="3.50.50.60">
    <property type="entry name" value="FAD/NAD(P)-binding domain"/>
    <property type="match status" value="2"/>
</dbReference>
<dbReference type="PRINTS" id="PR00419">
    <property type="entry name" value="ADXRDTASE"/>
</dbReference>
<dbReference type="GO" id="GO:0004497">
    <property type="term" value="F:monooxygenase activity"/>
    <property type="evidence" value="ECO:0007669"/>
    <property type="project" value="UniProtKB-KW"/>
</dbReference>
<gene>
    <name evidence="5" type="ORF">BO71DRAFT_452311</name>
</gene>
<evidence type="ECO:0000256" key="3">
    <source>
        <dbReference type="ARBA" id="ARBA00022630"/>
    </source>
</evidence>
<dbReference type="PANTHER" id="PTHR42877">
    <property type="entry name" value="L-ORNITHINE N(5)-MONOOXYGENASE-RELATED"/>
    <property type="match status" value="1"/>
</dbReference>
<keyword evidence="5" id="KW-0560">Oxidoreductase</keyword>
<protein>
    <submittedName>
        <fullName evidence="5">Monooxygenase</fullName>
    </submittedName>
</protein>
<dbReference type="PANTHER" id="PTHR42877:SF8">
    <property type="entry name" value="MONOOXYGENASE"/>
    <property type="match status" value="1"/>
</dbReference>
<comment type="similarity">
    <text evidence="2">Belongs to the FAD-binding monooxygenase family.</text>
</comment>
<dbReference type="OrthoDB" id="74360at2759"/>
<dbReference type="AlphaFoldDB" id="A0A319D0Y5"/>
<dbReference type="VEuPathDB" id="FungiDB:BO71DRAFT_452311"/>
<dbReference type="STRING" id="1448320.A0A319D0Y5"/>
<accession>A0A319D0Y5</accession>
<dbReference type="InterPro" id="IPR036188">
    <property type="entry name" value="FAD/NAD-bd_sf"/>
</dbReference>
<dbReference type="Pfam" id="PF13450">
    <property type="entry name" value="NAD_binding_8"/>
    <property type="match status" value="1"/>
</dbReference>
<reference evidence="5 6" key="1">
    <citation type="submission" date="2018-02" db="EMBL/GenBank/DDBJ databases">
        <title>The genomes of Aspergillus section Nigri reveals drivers in fungal speciation.</title>
        <authorList>
            <consortium name="DOE Joint Genome Institute"/>
            <person name="Vesth T.C."/>
            <person name="Nybo J."/>
            <person name="Theobald S."/>
            <person name="Brandl J."/>
            <person name="Frisvad J.C."/>
            <person name="Nielsen K.F."/>
            <person name="Lyhne E.K."/>
            <person name="Kogle M.E."/>
            <person name="Kuo A."/>
            <person name="Riley R."/>
            <person name="Clum A."/>
            <person name="Nolan M."/>
            <person name="Lipzen A."/>
            <person name="Salamov A."/>
            <person name="Henrissat B."/>
            <person name="Wiebenga A."/>
            <person name="De vries R.P."/>
            <person name="Grigoriev I.V."/>
            <person name="Mortensen U.H."/>
            <person name="Andersen M.R."/>
            <person name="Baker S.E."/>
        </authorList>
    </citation>
    <scope>NUCLEOTIDE SEQUENCE [LARGE SCALE GENOMIC DNA]</scope>
    <source>
        <strain evidence="5 6">CBS 707.79</strain>
    </source>
</reference>
<comment type="cofactor">
    <cofactor evidence="1">
        <name>FAD</name>
        <dbReference type="ChEBI" id="CHEBI:57692"/>
    </cofactor>
</comment>
<evidence type="ECO:0000313" key="5">
    <source>
        <dbReference type="EMBL" id="PYH91186.1"/>
    </source>
</evidence>
<name>A0A319D0Y5_9EURO</name>
<dbReference type="EMBL" id="KZ825954">
    <property type="protein sequence ID" value="PYH91186.1"/>
    <property type="molecule type" value="Genomic_DNA"/>
</dbReference>
<keyword evidence="3" id="KW-0285">Flavoprotein</keyword>
<evidence type="ECO:0000256" key="1">
    <source>
        <dbReference type="ARBA" id="ARBA00001974"/>
    </source>
</evidence>
<evidence type="ECO:0000256" key="4">
    <source>
        <dbReference type="ARBA" id="ARBA00022827"/>
    </source>
</evidence>
<proteinExistence type="inferred from homology"/>
<keyword evidence="5" id="KW-0503">Monooxygenase</keyword>
<evidence type="ECO:0000256" key="2">
    <source>
        <dbReference type="ARBA" id="ARBA00010139"/>
    </source>
</evidence>